<gene>
    <name evidence="2" type="ORF">C0Z20_20395</name>
</gene>
<protein>
    <submittedName>
        <fullName evidence="2">Uncharacterized protein</fullName>
    </submittedName>
</protein>
<reference evidence="2 3" key="1">
    <citation type="submission" date="2018-01" db="EMBL/GenBank/DDBJ databases">
        <title>Whole genome analyses suggest that Burkholderia sensu lato contains two further novel genera in the rhizoxinica-symbiotica group Mycetohabitans gen. nov., and Trinickia gen. nov.: implications for the evolution of diazotrophy and nodulation in the Burkholderiaceae.</title>
        <authorList>
            <person name="Estrada-de los Santos P."/>
            <person name="Palmer M."/>
            <person name="Chavez-Ramirez B."/>
            <person name="Beukes C."/>
            <person name="Steenkamp E.T."/>
            <person name="Hirsch A.M."/>
            <person name="Manyaka P."/>
            <person name="Maluk M."/>
            <person name="Lafos M."/>
            <person name="Crook M."/>
            <person name="Gross E."/>
            <person name="Simon M.F."/>
            <person name="Bueno dos Reis Junior F."/>
            <person name="Poole P.S."/>
            <person name="Venter S.N."/>
            <person name="James E.K."/>
        </authorList>
    </citation>
    <scope>NUCLEOTIDE SEQUENCE [LARGE SCALE GENOMIC DNA]</scope>
    <source>
        <strain evidence="2 3">JPY 581</strain>
    </source>
</reference>
<evidence type="ECO:0000256" key="1">
    <source>
        <dbReference type="SAM" id="MobiDB-lite"/>
    </source>
</evidence>
<accession>A0A2N7X0J8</accession>
<evidence type="ECO:0000313" key="3">
    <source>
        <dbReference type="Proteomes" id="UP000235777"/>
    </source>
</evidence>
<proteinExistence type="predicted"/>
<evidence type="ECO:0000313" key="2">
    <source>
        <dbReference type="EMBL" id="PMS35101.1"/>
    </source>
</evidence>
<feature type="compositionally biased region" description="Low complexity" evidence="1">
    <location>
        <begin position="18"/>
        <end position="29"/>
    </location>
</feature>
<feature type="compositionally biased region" description="Polar residues" evidence="1">
    <location>
        <begin position="8"/>
        <end position="17"/>
    </location>
</feature>
<sequence length="59" mass="6740">MNLFELHNSIQRRTAMTSKKSSNNAPSNPRQSDRGAPQQGQQQQNQQKMPRHQGGQRQP</sequence>
<comment type="caution">
    <text evidence="2">The sequence shown here is derived from an EMBL/GenBank/DDBJ whole genome shotgun (WGS) entry which is preliminary data.</text>
</comment>
<keyword evidence="3" id="KW-1185">Reference proteome</keyword>
<dbReference type="AlphaFoldDB" id="A0A2N7X0J8"/>
<name>A0A2N7X0J8_9BURK</name>
<feature type="region of interest" description="Disordered" evidence="1">
    <location>
        <begin position="1"/>
        <end position="59"/>
    </location>
</feature>
<organism evidence="2 3">
    <name type="scientific">Trinickia symbiotica</name>
    <dbReference type="NCBI Taxonomy" id="863227"/>
    <lineage>
        <taxon>Bacteria</taxon>
        <taxon>Pseudomonadati</taxon>
        <taxon>Pseudomonadota</taxon>
        <taxon>Betaproteobacteria</taxon>
        <taxon>Burkholderiales</taxon>
        <taxon>Burkholderiaceae</taxon>
        <taxon>Trinickia</taxon>
    </lineage>
</organism>
<feature type="compositionally biased region" description="Low complexity" evidence="1">
    <location>
        <begin position="38"/>
        <end position="47"/>
    </location>
</feature>
<dbReference type="EMBL" id="PNYC01000013">
    <property type="protein sequence ID" value="PMS35101.1"/>
    <property type="molecule type" value="Genomic_DNA"/>
</dbReference>
<dbReference type="Proteomes" id="UP000235777">
    <property type="component" value="Unassembled WGS sequence"/>
</dbReference>